<keyword evidence="5" id="KW-1185">Reference proteome</keyword>
<dbReference type="PROSITE" id="PS50110">
    <property type="entry name" value="RESPONSE_REGULATORY"/>
    <property type="match status" value="2"/>
</dbReference>
<dbReference type="InterPro" id="IPR050595">
    <property type="entry name" value="Bact_response_regulator"/>
</dbReference>
<gene>
    <name evidence="4" type="ORF">DPQ33_13360</name>
</gene>
<dbReference type="Pfam" id="PF00072">
    <property type="entry name" value="Response_reg"/>
    <property type="match status" value="2"/>
</dbReference>
<dbReference type="AlphaFoldDB" id="A0A7M3MC68"/>
<dbReference type="OrthoDB" id="9802155at2"/>
<feature type="domain" description="Response regulatory" evidence="3">
    <location>
        <begin position="137"/>
        <end position="253"/>
    </location>
</feature>
<reference evidence="4 5" key="1">
    <citation type="submission" date="2018-06" db="EMBL/GenBank/DDBJ databases">
        <title>Complete genome of Desulfovibrio indonesiensis P37SLT.</title>
        <authorList>
            <person name="Crispim J.S."/>
            <person name="Vidigal P.M.P."/>
            <person name="Silva L.C.F."/>
            <person name="Laguardia C.N."/>
            <person name="Araujo L.C."/>
            <person name="Dias R.S."/>
            <person name="Sousa M.P."/>
            <person name="Paula S.O."/>
            <person name="Silva C."/>
        </authorList>
    </citation>
    <scope>NUCLEOTIDE SEQUENCE [LARGE SCALE GENOMIC DNA]</scope>
    <source>
        <strain evidence="4 5">P37SLT</strain>
    </source>
</reference>
<evidence type="ECO:0000313" key="5">
    <source>
        <dbReference type="Proteomes" id="UP000448292"/>
    </source>
</evidence>
<feature type="domain" description="Response regulatory" evidence="3">
    <location>
        <begin position="6"/>
        <end position="122"/>
    </location>
</feature>
<comment type="caution">
    <text evidence="4">The sequence shown here is derived from an EMBL/GenBank/DDBJ whole genome shotgun (WGS) entry which is preliminary data.</text>
</comment>
<dbReference type="Proteomes" id="UP000448292">
    <property type="component" value="Unassembled WGS sequence"/>
</dbReference>
<dbReference type="EMBL" id="QMIE01000013">
    <property type="protein sequence ID" value="TVM15952.1"/>
    <property type="molecule type" value="Genomic_DNA"/>
</dbReference>
<name>A0A7M3MC68_9BACT</name>
<evidence type="ECO:0000259" key="3">
    <source>
        <dbReference type="PROSITE" id="PS50110"/>
    </source>
</evidence>
<dbReference type="Gene3D" id="3.40.50.2300">
    <property type="match status" value="2"/>
</dbReference>
<dbReference type="InterPro" id="IPR001789">
    <property type="entry name" value="Sig_transdc_resp-reg_receiver"/>
</dbReference>
<evidence type="ECO:0000256" key="1">
    <source>
        <dbReference type="ARBA" id="ARBA00022553"/>
    </source>
</evidence>
<dbReference type="RefSeq" id="WP_144303731.1">
    <property type="nucleotide sequence ID" value="NZ_QMIE01000013.1"/>
</dbReference>
<dbReference type="PANTHER" id="PTHR44591:SF3">
    <property type="entry name" value="RESPONSE REGULATORY DOMAIN-CONTAINING PROTEIN"/>
    <property type="match status" value="1"/>
</dbReference>
<sequence>MPQKQTLLIVEDDRKVAALYTKFLSEDLFDVTIVTNGRRALDAHEILKPDIIILDINLPDMSGLDVLNEIRSGRNDARTSVIIASASSREDVSAQFKDYDIQGYLTKPFDLRSLNDAILESHNAPRGEDAGPDVPLGVLVVEDDRKISALYERFLDDDLFAVHVAESGDDALTYLEKHSPQIIILDLELPGMSGLDFLREMRDARSDIATTIVIASAHSKEEIVKDCLRYNIQGFLVKPFNVKQLTQQVLRFRHKHLDDLKRMGWVPELM</sequence>
<protein>
    <recommendedName>
        <fullName evidence="3">Response regulatory domain-containing protein</fullName>
    </recommendedName>
</protein>
<proteinExistence type="predicted"/>
<dbReference type="SMART" id="SM00448">
    <property type="entry name" value="REC"/>
    <property type="match status" value="2"/>
</dbReference>
<accession>A0A7M3MC68</accession>
<dbReference type="GO" id="GO:0000160">
    <property type="term" value="P:phosphorelay signal transduction system"/>
    <property type="evidence" value="ECO:0007669"/>
    <property type="project" value="InterPro"/>
</dbReference>
<keyword evidence="1 2" id="KW-0597">Phosphoprotein</keyword>
<dbReference type="PANTHER" id="PTHR44591">
    <property type="entry name" value="STRESS RESPONSE REGULATOR PROTEIN 1"/>
    <property type="match status" value="1"/>
</dbReference>
<evidence type="ECO:0000256" key="2">
    <source>
        <dbReference type="PROSITE-ProRule" id="PRU00169"/>
    </source>
</evidence>
<feature type="modified residue" description="4-aspartylphosphate" evidence="2">
    <location>
        <position position="186"/>
    </location>
</feature>
<organism evidence="4 5">
    <name type="scientific">Oceanidesulfovibrio indonesiensis</name>
    <dbReference type="NCBI Taxonomy" id="54767"/>
    <lineage>
        <taxon>Bacteria</taxon>
        <taxon>Pseudomonadati</taxon>
        <taxon>Thermodesulfobacteriota</taxon>
        <taxon>Desulfovibrionia</taxon>
        <taxon>Desulfovibrionales</taxon>
        <taxon>Desulfovibrionaceae</taxon>
        <taxon>Oceanidesulfovibrio</taxon>
    </lineage>
</organism>
<evidence type="ECO:0000313" key="4">
    <source>
        <dbReference type="EMBL" id="TVM15952.1"/>
    </source>
</evidence>
<dbReference type="InterPro" id="IPR011006">
    <property type="entry name" value="CheY-like_superfamily"/>
</dbReference>
<dbReference type="SUPFAM" id="SSF52172">
    <property type="entry name" value="CheY-like"/>
    <property type="match status" value="2"/>
</dbReference>
<feature type="modified residue" description="4-aspartylphosphate" evidence="2">
    <location>
        <position position="55"/>
    </location>
</feature>